<gene>
    <name evidence="1" type="ORF">Aconfl_32750</name>
</gene>
<name>A0ABQ6PRT1_9BACT</name>
<dbReference type="EMBL" id="BTPD01000011">
    <property type="protein sequence ID" value="GMQ30632.1"/>
    <property type="molecule type" value="Genomic_DNA"/>
</dbReference>
<reference evidence="1 2" key="1">
    <citation type="submission" date="2023-08" db="EMBL/GenBank/DDBJ databases">
        <title>Draft genome sequence of Algoriphagus confluentis.</title>
        <authorList>
            <person name="Takatani N."/>
            <person name="Hosokawa M."/>
            <person name="Sawabe T."/>
        </authorList>
    </citation>
    <scope>NUCLEOTIDE SEQUENCE [LARGE SCALE GENOMIC DNA]</scope>
    <source>
        <strain evidence="1 2">NBRC 111222</strain>
    </source>
</reference>
<dbReference type="NCBIfam" id="TIGR03696">
    <property type="entry name" value="Rhs_assc_core"/>
    <property type="match status" value="1"/>
</dbReference>
<dbReference type="InterPro" id="IPR022385">
    <property type="entry name" value="Rhs_assc_core"/>
</dbReference>
<evidence type="ECO:0008006" key="3">
    <source>
        <dbReference type="Google" id="ProtNLM"/>
    </source>
</evidence>
<dbReference type="Gene3D" id="2.180.10.10">
    <property type="entry name" value="RHS repeat-associated core"/>
    <property type="match status" value="1"/>
</dbReference>
<dbReference type="RefSeq" id="WP_338225343.1">
    <property type="nucleotide sequence ID" value="NZ_BTPD01000011.1"/>
</dbReference>
<evidence type="ECO:0000313" key="2">
    <source>
        <dbReference type="Proteomes" id="UP001338309"/>
    </source>
</evidence>
<comment type="caution">
    <text evidence="1">The sequence shown here is derived from an EMBL/GenBank/DDBJ whole genome shotgun (WGS) entry which is preliminary data.</text>
</comment>
<sequence length="309" mass="34477">MLDKEANGHLGVNIYDHGARLYDPATGRWFVIDPLSDQMRRHSPYNYAFDNPIRFIDPDGMMSADMHSRNGLIDDSFHFNTWEDKLYVSNDLPNFEGKNPFDNLLSNEIGNSSNCEKCPTLPTFTITASRIGNGDDYSLGDYATVMGVFGEGMWLMGENRALSLYNQGFRRGLSENYQLTGRNFSLFGNQPMTSATRPFTGWNSFGTIGKGLSNTGTYLSGASAIVDTYSYSQGDLNGARYSYRMIGTGSSLTASYYLGGPSGAALGGLFFLGEKAWDMTRPIRNEISSQFWKFHNDLNNALRNGWRPR</sequence>
<organism evidence="1 2">
    <name type="scientific">Algoriphagus confluentis</name>
    <dbReference type="NCBI Taxonomy" id="1697556"/>
    <lineage>
        <taxon>Bacteria</taxon>
        <taxon>Pseudomonadati</taxon>
        <taxon>Bacteroidota</taxon>
        <taxon>Cytophagia</taxon>
        <taxon>Cytophagales</taxon>
        <taxon>Cyclobacteriaceae</taxon>
        <taxon>Algoriphagus</taxon>
    </lineage>
</organism>
<accession>A0ABQ6PRT1</accession>
<proteinExistence type="predicted"/>
<dbReference type="Proteomes" id="UP001338309">
    <property type="component" value="Unassembled WGS sequence"/>
</dbReference>
<keyword evidence="2" id="KW-1185">Reference proteome</keyword>
<protein>
    <recommendedName>
        <fullName evidence="3">RHS repeat-associated core domain-containing protein</fullName>
    </recommendedName>
</protein>
<evidence type="ECO:0000313" key="1">
    <source>
        <dbReference type="EMBL" id="GMQ30632.1"/>
    </source>
</evidence>